<dbReference type="EMBL" id="CP041690">
    <property type="protein sequence ID" value="QEE22208.1"/>
    <property type="molecule type" value="Genomic_DNA"/>
</dbReference>
<dbReference type="AlphaFoldDB" id="A0A5B9DUT2"/>
<evidence type="ECO:0000256" key="1">
    <source>
        <dbReference type="ARBA" id="ARBA00004141"/>
    </source>
</evidence>
<keyword evidence="2" id="KW-0812">Transmembrane</keyword>
<protein>
    <submittedName>
        <fullName evidence="5">LrgB family protein</fullName>
    </submittedName>
</protein>
<dbReference type="Proteomes" id="UP000321062">
    <property type="component" value="Chromosome"/>
</dbReference>
<dbReference type="PANTHER" id="PTHR30249">
    <property type="entry name" value="PUTATIVE SEROTONIN TRANSPORTER"/>
    <property type="match status" value="1"/>
</dbReference>
<gene>
    <name evidence="5" type="ORF">FNA67_19475</name>
</gene>
<dbReference type="GO" id="GO:0016020">
    <property type="term" value="C:membrane"/>
    <property type="evidence" value="ECO:0007669"/>
    <property type="project" value="UniProtKB-SubCell"/>
</dbReference>
<evidence type="ECO:0000256" key="4">
    <source>
        <dbReference type="ARBA" id="ARBA00023136"/>
    </source>
</evidence>
<keyword evidence="3" id="KW-1133">Transmembrane helix</keyword>
<evidence type="ECO:0000313" key="6">
    <source>
        <dbReference type="Proteomes" id="UP000321062"/>
    </source>
</evidence>
<dbReference type="OrthoDB" id="9811701at2"/>
<keyword evidence="6" id="KW-1185">Reference proteome</keyword>
<accession>A0A5B9DUT2</accession>
<evidence type="ECO:0000256" key="3">
    <source>
        <dbReference type="ARBA" id="ARBA00022989"/>
    </source>
</evidence>
<name>A0A5B9DUT2_9HYPH</name>
<evidence type="ECO:0000256" key="2">
    <source>
        <dbReference type="ARBA" id="ARBA00022692"/>
    </source>
</evidence>
<dbReference type="InterPro" id="IPR007300">
    <property type="entry name" value="CidB/LrgB"/>
</dbReference>
<reference evidence="5 6" key="1">
    <citation type="journal article" date="2015" name="Int. J. Syst. Evol. Microbiol.">
        <title>Youhaiella tibetensis gen. nov., sp. nov., isolated from subsurface sediment.</title>
        <authorList>
            <person name="Wang Y.X."/>
            <person name="Huang F.Q."/>
            <person name="Nogi Y."/>
            <person name="Pang S.J."/>
            <person name="Wang P.K."/>
            <person name="Lv J."/>
        </authorList>
    </citation>
    <scope>NUCLEOTIDE SEQUENCE [LARGE SCALE GENOMIC DNA]</scope>
    <source>
        <strain evidence="6">fig4</strain>
    </source>
</reference>
<dbReference type="KEGG" id="yti:FNA67_19475"/>
<keyword evidence="4" id="KW-0472">Membrane</keyword>
<sequence>MTTEPFALWVYLSSQPLLWLVVTLFSWLAADRIAVLAGRNPIVNPVLIAILLVSIVLTVSRTPYGVYFEGAQFVHFLLGAATVSIAVPLVRNRSVVRANLVPLVAALVVGSVVAIVSVIVLGRLFGLPHDILIAMAPKSVTAPVAMGITQALGGEPSLTAVLVILTGVLGAVIVTPLMNAFRIRDYAARGFAVGLSSHGIGTARAFVVDPLAGTFAGIAMGLNAILTSILTPILVHWLL</sequence>
<dbReference type="PANTHER" id="PTHR30249:SF0">
    <property type="entry name" value="PLASTIDAL GLYCOLATE_GLYCERATE TRANSLOCATOR 1, CHLOROPLASTIC"/>
    <property type="match status" value="1"/>
</dbReference>
<dbReference type="Pfam" id="PF04172">
    <property type="entry name" value="LrgB"/>
    <property type="match status" value="1"/>
</dbReference>
<proteinExistence type="predicted"/>
<organism evidence="5 6">
    <name type="scientific">Paradevosia tibetensis</name>
    <dbReference type="NCBI Taxonomy" id="1447062"/>
    <lineage>
        <taxon>Bacteria</taxon>
        <taxon>Pseudomonadati</taxon>
        <taxon>Pseudomonadota</taxon>
        <taxon>Alphaproteobacteria</taxon>
        <taxon>Hyphomicrobiales</taxon>
        <taxon>Devosiaceae</taxon>
        <taxon>Paradevosia</taxon>
    </lineage>
</organism>
<comment type="subcellular location">
    <subcellularLocation>
        <location evidence="1">Membrane</location>
        <topology evidence="1">Multi-pass membrane protein</topology>
    </subcellularLocation>
</comment>
<evidence type="ECO:0000313" key="5">
    <source>
        <dbReference type="EMBL" id="QEE22208.1"/>
    </source>
</evidence>
<dbReference type="RefSeq" id="WP_147657734.1">
    <property type="nucleotide sequence ID" value="NZ_BMFM01000001.1"/>
</dbReference>